<feature type="chain" id="PRO_5027086649" description="Secreted protein" evidence="1">
    <location>
        <begin position="29"/>
        <end position="220"/>
    </location>
</feature>
<gene>
    <name evidence="2" type="ORF">G3I70_36000</name>
</gene>
<organism evidence="2 3">
    <name type="scientific">Actinomadura bangladeshensis</name>
    <dbReference type="NCBI Taxonomy" id="453573"/>
    <lineage>
        <taxon>Bacteria</taxon>
        <taxon>Bacillati</taxon>
        <taxon>Actinomycetota</taxon>
        <taxon>Actinomycetes</taxon>
        <taxon>Streptosporangiales</taxon>
        <taxon>Thermomonosporaceae</taxon>
        <taxon>Actinomadura</taxon>
    </lineage>
</organism>
<evidence type="ECO:0000313" key="3">
    <source>
        <dbReference type="Proteomes" id="UP000475532"/>
    </source>
</evidence>
<evidence type="ECO:0008006" key="4">
    <source>
        <dbReference type="Google" id="ProtNLM"/>
    </source>
</evidence>
<proteinExistence type="predicted"/>
<dbReference type="EMBL" id="JAAGLI010000971">
    <property type="protein sequence ID" value="NEA27865.1"/>
    <property type="molecule type" value="Genomic_DNA"/>
</dbReference>
<reference evidence="2 3" key="1">
    <citation type="submission" date="2020-01" db="EMBL/GenBank/DDBJ databases">
        <title>Insect and environment-associated Actinomycetes.</title>
        <authorList>
            <person name="Currrie C."/>
            <person name="Chevrette M."/>
            <person name="Carlson C."/>
            <person name="Stubbendieck R."/>
            <person name="Wendt-Pienkowski E."/>
        </authorList>
    </citation>
    <scope>NUCLEOTIDE SEQUENCE [LARGE SCALE GENOMIC DNA]</scope>
    <source>
        <strain evidence="2 3">SID10258</strain>
    </source>
</reference>
<sequence length="220" mass="21820">MRKLTRNVALAAAAAATAIGMTATPALAANWNVTNGGSFTASNVGILIAQDLNTGATVTCDTGSASGSTTNGSYATGANIASVSGISFGDTTTPDGNCVAPGSLTAALDAQNLPWHLNADTEDANHVVSGTLTGIKAQLTDSSGCKANITGPGGGTGTIEGNYDNGDGSLWVTGGNLIVHSFVSGTEQNCDPTLIQPGDEIFLDGVFQINGTAPGIHLGH</sequence>
<dbReference type="AlphaFoldDB" id="A0A6L9QQT8"/>
<feature type="signal peptide" evidence="1">
    <location>
        <begin position="1"/>
        <end position="28"/>
    </location>
</feature>
<evidence type="ECO:0000313" key="2">
    <source>
        <dbReference type="EMBL" id="NEA27865.1"/>
    </source>
</evidence>
<accession>A0A6L9QQT8</accession>
<evidence type="ECO:0000256" key="1">
    <source>
        <dbReference type="SAM" id="SignalP"/>
    </source>
</evidence>
<dbReference type="Proteomes" id="UP000475532">
    <property type="component" value="Unassembled WGS sequence"/>
</dbReference>
<keyword evidence="1" id="KW-0732">Signal</keyword>
<protein>
    <recommendedName>
        <fullName evidence="4">Secreted protein</fullName>
    </recommendedName>
</protein>
<name>A0A6L9QQT8_9ACTN</name>
<dbReference type="RefSeq" id="WP_163062419.1">
    <property type="nucleotide sequence ID" value="NZ_JAAGLI010000971.1"/>
</dbReference>
<comment type="caution">
    <text evidence="2">The sequence shown here is derived from an EMBL/GenBank/DDBJ whole genome shotgun (WGS) entry which is preliminary data.</text>
</comment>